<evidence type="ECO:0000256" key="1">
    <source>
        <dbReference type="SAM" id="MobiDB-lite"/>
    </source>
</evidence>
<dbReference type="GeneID" id="117643546"/>
<keyword evidence="2" id="KW-1185">Reference proteome</keyword>
<evidence type="ECO:0000313" key="3">
    <source>
        <dbReference type="RefSeq" id="XP_034238380.1"/>
    </source>
</evidence>
<dbReference type="AlphaFoldDB" id="A0A6P8YMK2"/>
<sequence length="117" mass="12719">MDGLLVIDRLGRTNDPFIQAGGTVTTYQRRLGAADMDHHYYSALEVGYKMAVRMQQLWDPLLKARAHILERSPTSSTTASSRSSQTPSTVLRPADPRIVSTKSEGVSGEASPSASLE</sequence>
<feature type="compositionally biased region" description="Low complexity" evidence="1">
    <location>
        <begin position="71"/>
        <end position="89"/>
    </location>
</feature>
<dbReference type="OrthoDB" id="382863at2759"/>
<dbReference type="KEGG" id="tpal:117643546"/>
<organism evidence="3">
    <name type="scientific">Thrips palmi</name>
    <name type="common">Melon thrips</name>
    <dbReference type="NCBI Taxonomy" id="161013"/>
    <lineage>
        <taxon>Eukaryota</taxon>
        <taxon>Metazoa</taxon>
        <taxon>Ecdysozoa</taxon>
        <taxon>Arthropoda</taxon>
        <taxon>Hexapoda</taxon>
        <taxon>Insecta</taxon>
        <taxon>Pterygota</taxon>
        <taxon>Neoptera</taxon>
        <taxon>Paraneoptera</taxon>
        <taxon>Thysanoptera</taxon>
        <taxon>Terebrantia</taxon>
        <taxon>Thripoidea</taxon>
        <taxon>Thripidae</taxon>
        <taxon>Thrips</taxon>
    </lineage>
</organism>
<feature type="region of interest" description="Disordered" evidence="1">
    <location>
        <begin position="69"/>
        <end position="117"/>
    </location>
</feature>
<dbReference type="InParanoid" id="A0A6P8YMK2"/>
<dbReference type="PANTHER" id="PTHR21178">
    <property type="entry name" value="CILIA- AND FLAGELLA-ASSOCIATED PROTEIN 61"/>
    <property type="match status" value="1"/>
</dbReference>
<evidence type="ECO:0000313" key="2">
    <source>
        <dbReference type="Proteomes" id="UP000515158"/>
    </source>
</evidence>
<dbReference type="PANTHER" id="PTHR21178:SF8">
    <property type="entry name" value="CILIA- AND FLAGELLA-ASSOCIATED PROTEIN 61"/>
    <property type="match status" value="1"/>
</dbReference>
<dbReference type="Proteomes" id="UP000515158">
    <property type="component" value="Unplaced"/>
</dbReference>
<feature type="compositionally biased region" description="Polar residues" evidence="1">
    <location>
        <begin position="100"/>
        <end position="117"/>
    </location>
</feature>
<proteinExistence type="predicted"/>
<reference evidence="3" key="1">
    <citation type="submission" date="2025-08" db="UniProtKB">
        <authorList>
            <consortium name="RefSeq"/>
        </authorList>
    </citation>
    <scope>IDENTIFICATION</scope>
    <source>
        <tissue evidence="3">Total insect</tissue>
    </source>
</reference>
<dbReference type="InterPro" id="IPR038884">
    <property type="entry name" value="CFAP61"/>
</dbReference>
<protein>
    <submittedName>
        <fullName evidence="3">Cilia- and flagella-associated protein 61-like</fullName>
    </submittedName>
</protein>
<gene>
    <name evidence="3" type="primary">LOC117643546</name>
</gene>
<dbReference type="RefSeq" id="XP_034238380.1">
    <property type="nucleotide sequence ID" value="XM_034382489.1"/>
</dbReference>
<name>A0A6P8YMK2_THRPL</name>
<accession>A0A6P8YMK2</accession>